<dbReference type="Proteomes" id="UP000007752">
    <property type="component" value="Chromosome 2"/>
</dbReference>
<sequence length="700" mass="77824">MADAGELEGFRRLSGLAFDELSRRDLSSASGPPPADLPTLLRLCLLSLPLSADAELALRRCTRLLASLRGILCRDLDPSLLPALEVFLDNLVSSNQLMTCFTAANAVMPRRSRITSLGSVCSGGNLFVMELMSHHFISSVQDEEGFLSALSWSAKAKLEVPEIGLSGALSLLHKSCLLSIPPAVQAHFLLLACRCADNGDLNMNLLAFEHAMDVYLSYLPALGVFRRTSGVKRPLGCSMKRRPLSSCLQAATHQKLACDINRLVLFCNLHSNDDLPINESDIVRFIEENQQVLHEQSRQDTITAVKSIVSNVLLLAKQEEMDRLYPNVSEEIICLAAALRLMGSSFIRIMHCIRQMTVGDGCQTTHCLEPCKVFNIVSETISLLGHYEPNELQRNDLFDTIGCIFMMMMANLCATEMYHFLIDGSKASKVRCADQDGSLKASVPRKSSTVIALRFQNTQQVYIQDKLGPGFGEVCSSDSLQRCTSSYGRDNVRTILKGLTGRGEDSSDLYDFIECNPSLDYSNWWTQRKKFKKFKDHKWIRSKRHSMSRLRTSKFQWVVQPLDLMGVGQPSTGGVCKIGWTLLVGYSDVNEGQLKGIPMALPRRQGWYLLRLQARNADDLPAPDKVVQLIQQQSLKYARIYDTNIDVIKAFANTGVELMVGVPNSDLLPFAPFSMRTRNRKLNLRGTGGCSSLTKALYTV</sequence>
<evidence type="ECO:0000313" key="2">
    <source>
        <dbReference type="EMBL" id="EEE56938.1"/>
    </source>
</evidence>
<dbReference type="InterPro" id="IPR056714">
    <property type="entry name" value="DUF7812"/>
</dbReference>
<proteinExistence type="predicted"/>
<reference evidence="2" key="2">
    <citation type="submission" date="2008-12" db="EMBL/GenBank/DDBJ databases">
        <title>Improved gene annotation of the rice (Oryza sativa) genomes.</title>
        <authorList>
            <person name="Wang J."/>
            <person name="Li R."/>
            <person name="Fan W."/>
            <person name="Huang Q."/>
            <person name="Zhang J."/>
            <person name="Zhou Y."/>
            <person name="Hu Y."/>
            <person name="Zi S."/>
            <person name="Li J."/>
            <person name="Ni P."/>
            <person name="Zheng H."/>
            <person name="Zhang Y."/>
            <person name="Zhao M."/>
            <person name="Hao Q."/>
            <person name="McDermott J."/>
            <person name="Samudrala R."/>
            <person name="Kristiansen K."/>
            <person name="Wong G.K.-S."/>
        </authorList>
    </citation>
    <scope>NUCLEOTIDE SEQUENCE</scope>
</reference>
<dbReference type="Pfam" id="PF25104">
    <property type="entry name" value="DUF7812"/>
    <property type="match status" value="1"/>
</dbReference>
<reference evidence="2" key="1">
    <citation type="journal article" date="2005" name="PLoS Biol.">
        <title>The genomes of Oryza sativa: a history of duplications.</title>
        <authorList>
            <person name="Yu J."/>
            <person name="Wang J."/>
            <person name="Lin W."/>
            <person name="Li S."/>
            <person name="Li H."/>
            <person name="Zhou J."/>
            <person name="Ni P."/>
            <person name="Dong W."/>
            <person name="Hu S."/>
            <person name="Zeng C."/>
            <person name="Zhang J."/>
            <person name="Zhang Y."/>
            <person name="Li R."/>
            <person name="Xu Z."/>
            <person name="Li S."/>
            <person name="Li X."/>
            <person name="Zheng H."/>
            <person name="Cong L."/>
            <person name="Lin L."/>
            <person name="Yin J."/>
            <person name="Geng J."/>
            <person name="Li G."/>
            <person name="Shi J."/>
            <person name="Liu J."/>
            <person name="Lv H."/>
            <person name="Li J."/>
            <person name="Wang J."/>
            <person name="Deng Y."/>
            <person name="Ran L."/>
            <person name="Shi X."/>
            <person name="Wang X."/>
            <person name="Wu Q."/>
            <person name="Li C."/>
            <person name="Ren X."/>
            <person name="Wang J."/>
            <person name="Wang X."/>
            <person name="Li D."/>
            <person name="Liu D."/>
            <person name="Zhang X."/>
            <person name="Ji Z."/>
            <person name="Zhao W."/>
            <person name="Sun Y."/>
            <person name="Zhang Z."/>
            <person name="Bao J."/>
            <person name="Han Y."/>
            <person name="Dong L."/>
            <person name="Ji J."/>
            <person name="Chen P."/>
            <person name="Wu S."/>
            <person name="Liu J."/>
            <person name="Xiao Y."/>
            <person name="Bu D."/>
            <person name="Tan J."/>
            <person name="Yang L."/>
            <person name="Ye C."/>
            <person name="Zhang J."/>
            <person name="Xu J."/>
            <person name="Zhou Y."/>
            <person name="Yu Y."/>
            <person name="Zhang B."/>
            <person name="Zhuang S."/>
            <person name="Wei H."/>
            <person name="Liu B."/>
            <person name="Lei M."/>
            <person name="Yu H."/>
            <person name="Li Y."/>
            <person name="Xu H."/>
            <person name="Wei S."/>
            <person name="He X."/>
            <person name="Fang L."/>
            <person name="Zhang Z."/>
            <person name="Zhang Y."/>
            <person name="Huang X."/>
            <person name="Su Z."/>
            <person name="Tong W."/>
            <person name="Li J."/>
            <person name="Tong Z."/>
            <person name="Li S."/>
            <person name="Ye J."/>
            <person name="Wang L."/>
            <person name="Fang L."/>
            <person name="Lei T."/>
            <person name="Chen C."/>
            <person name="Chen H."/>
            <person name="Xu Z."/>
            <person name="Li H."/>
            <person name="Huang H."/>
            <person name="Zhang F."/>
            <person name="Xu H."/>
            <person name="Li N."/>
            <person name="Zhao C."/>
            <person name="Li S."/>
            <person name="Dong L."/>
            <person name="Huang Y."/>
            <person name="Li L."/>
            <person name="Xi Y."/>
            <person name="Qi Q."/>
            <person name="Li W."/>
            <person name="Zhang B."/>
            <person name="Hu W."/>
            <person name="Zhang Y."/>
            <person name="Tian X."/>
            <person name="Jiao Y."/>
            <person name="Liang X."/>
            <person name="Jin J."/>
            <person name="Gao L."/>
            <person name="Zheng W."/>
            <person name="Hao B."/>
            <person name="Liu S."/>
            <person name="Wang W."/>
            <person name="Yuan L."/>
            <person name="Cao M."/>
            <person name="McDermott J."/>
            <person name="Samudrala R."/>
            <person name="Wang J."/>
            <person name="Wong G.K."/>
            <person name="Yang H."/>
        </authorList>
    </citation>
    <scope>NUCLEOTIDE SEQUENCE [LARGE SCALE GENOMIC DNA]</scope>
</reference>
<dbReference type="SUPFAM" id="SSF51445">
    <property type="entry name" value="(Trans)glycosidases"/>
    <property type="match status" value="1"/>
</dbReference>
<gene>
    <name evidence="2" type="ORF">OsJ_06635</name>
</gene>
<accession>B9EZU7</accession>
<dbReference type="PANTHER" id="PTHR36786:SF1">
    <property type="entry name" value="2-ISOPROPYLMALATE SYNTHASE"/>
    <property type="match status" value="1"/>
</dbReference>
<dbReference type="PANTHER" id="PTHR36786">
    <property type="entry name" value="2-ISOPROPYLMALATE SYNTHASE"/>
    <property type="match status" value="1"/>
</dbReference>
<organism evidence="2">
    <name type="scientific">Oryza sativa subsp. japonica</name>
    <name type="common">Rice</name>
    <dbReference type="NCBI Taxonomy" id="39947"/>
    <lineage>
        <taxon>Eukaryota</taxon>
        <taxon>Viridiplantae</taxon>
        <taxon>Streptophyta</taxon>
        <taxon>Embryophyta</taxon>
        <taxon>Tracheophyta</taxon>
        <taxon>Spermatophyta</taxon>
        <taxon>Magnoliopsida</taxon>
        <taxon>Liliopsida</taxon>
        <taxon>Poales</taxon>
        <taxon>Poaceae</taxon>
        <taxon>BOP clade</taxon>
        <taxon>Oryzoideae</taxon>
        <taxon>Oryzeae</taxon>
        <taxon>Oryzinae</taxon>
        <taxon>Oryza</taxon>
        <taxon>Oryza sativa</taxon>
    </lineage>
</organism>
<dbReference type="EMBL" id="CM000139">
    <property type="protein sequence ID" value="EEE56938.1"/>
    <property type="molecule type" value="Genomic_DNA"/>
</dbReference>
<feature type="domain" description="DUF7812" evidence="1">
    <location>
        <begin position="73"/>
        <end position="401"/>
    </location>
</feature>
<protein>
    <recommendedName>
        <fullName evidence="1">DUF7812 domain-containing protein</fullName>
    </recommendedName>
</protein>
<dbReference type="AlphaFoldDB" id="B9EZU7"/>
<dbReference type="InterPro" id="IPR017853">
    <property type="entry name" value="GH"/>
</dbReference>
<name>B9EZU7_ORYSJ</name>
<dbReference type="Gene3D" id="3.20.20.80">
    <property type="entry name" value="Glycosidases"/>
    <property type="match status" value="1"/>
</dbReference>
<evidence type="ECO:0000259" key="1">
    <source>
        <dbReference type="Pfam" id="PF25104"/>
    </source>
</evidence>